<evidence type="ECO:0000313" key="2">
    <source>
        <dbReference type="EMBL" id="CAD0108888.1"/>
    </source>
</evidence>
<dbReference type="GO" id="GO:0032259">
    <property type="term" value="P:methylation"/>
    <property type="evidence" value="ECO:0007669"/>
    <property type="project" value="InterPro"/>
</dbReference>
<dbReference type="InterPro" id="IPR002052">
    <property type="entry name" value="DNA_methylase_N6_adenine_CS"/>
</dbReference>
<keyword evidence="3" id="KW-1185">Reference proteome</keyword>
<comment type="similarity">
    <text evidence="1">Belongs to the MT-A70-like family.</text>
</comment>
<dbReference type="PANTHER" id="PTHR12829:SF4">
    <property type="entry name" value="N(6)-ADENINE-SPECIFIC METHYLTRANSFERASE METTL4"/>
    <property type="match status" value="1"/>
</dbReference>
<evidence type="ECO:0000313" key="3">
    <source>
        <dbReference type="Proteomes" id="UP000745764"/>
    </source>
</evidence>
<dbReference type="InterPro" id="IPR007757">
    <property type="entry name" value="MT-A70-like"/>
</dbReference>
<dbReference type="Proteomes" id="UP000745764">
    <property type="component" value="Unassembled WGS sequence"/>
</dbReference>
<sequence>MATDNDDLYAQLISSSLLFIRQNYSGPWLLPRTVVSQAEHHLPQKRKLDDPSVDPESDRDHLLQQLSSGTTHSYTFGWRHVHDQQSACEPLHETSPWPNYLCNESDVARMLDITSNSMQTPTSFCVPPGAAFYLGDCSNSRSFHMAVRDVAEQLDTPRQFDVIVMDPPWPNASVRRTEKSGRSAYQVSPTVWDVRQLIFEMDIDVLLANEGVVAIWITNKPAVRDLVLGEDGLFDSWDVQLEEEWLWIKTTTEGEPVSSLNALWRKPYEVLLVGRKRDPKRSDQHVNLTDSSKVERRVIVGLADLHSRKPCLRYLFERFAISPTSTSTKQRILECFARYLVSGWWSWGNQVLKFNHTDCWQSKS</sequence>
<dbReference type="GO" id="GO:0005634">
    <property type="term" value="C:nucleus"/>
    <property type="evidence" value="ECO:0007669"/>
    <property type="project" value="TreeGrafter"/>
</dbReference>
<dbReference type="PROSITE" id="PS51143">
    <property type="entry name" value="MT_A70"/>
    <property type="match status" value="1"/>
</dbReference>
<gene>
    <name evidence="2" type="ORF">AWRI4620_LOCUS3143</name>
</gene>
<proteinExistence type="inferred from homology"/>
<dbReference type="GO" id="GO:0008168">
    <property type="term" value="F:methyltransferase activity"/>
    <property type="evidence" value="ECO:0007669"/>
    <property type="project" value="InterPro"/>
</dbReference>
<dbReference type="AlphaFoldDB" id="A0A9N8KFW0"/>
<dbReference type="Pfam" id="PF05063">
    <property type="entry name" value="MT-A70"/>
    <property type="match status" value="1"/>
</dbReference>
<organism evidence="2 3">
    <name type="scientific">Aureobasidium uvarum</name>
    <dbReference type="NCBI Taxonomy" id="2773716"/>
    <lineage>
        <taxon>Eukaryota</taxon>
        <taxon>Fungi</taxon>
        <taxon>Dikarya</taxon>
        <taxon>Ascomycota</taxon>
        <taxon>Pezizomycotina</taxon>
        <taxon>Dothideomycetes</taxon>
        <taxon>Dothideomycetidae</taxon>
        <taxon>Dothideales</taxon>
        <taxon>Saccotheciaceae</taxon>
        <taxon>Aureobasidium</taxon>
    </lineage>
</organism>
<evidence type="ECO:0008006" key="4">
    <source>
        <dbReference type="Google" id="ProtNLM"/>
    </source>
</evidence>
<dbReference type="InterPro" id="IPR029063">
    <property type="entry name" value="SAM-dependent_MTases_sf"/>
</dbReference>
<dbReference type="GO" id="GO:0003676">
    <property type="term" value="F:nucleic acid binding"/>
    <property type="evidence" value="ECO:0007669"/>
    <property type="project" value="InterPro"/>
</dbReference>
<reference evidence="2" key="1">
    <citation type="submission" date="2020-06" db="EMBL/GenBank/DDBJ databases">
        <authorList>
            <person name="Onetto C."/>
        </authorList>
    </citation>
    <scope>NUCLEOTIDE SEQUENCE</scope>
</reference>
<accession>A0A9N8KFW0</accession>
<dbReference type="OrthoDB" id="61116at2759"/>
<protein>
    <recommendedName>
        <fullName evidence="4">MT-A70-domain-containing protein</fullName>
    </recommendedName>
</protein>
<dbReference type="SUPFAM" id="SSF53335">
    <property type="entry name" value="S-adenosyl-L-methionine-dependent methyltransferases"/>
    <property type="match status" value="1"/>
</dbReference>
<dbReference type="EMBL" id="CAINUL010000003">
    <property type="protein sequence ID" value="CAD0108888.1"/>
    <property type="molecule type" value="Genomic_DNA"/>
</dbReference>
<dbReference type="PANTHER" id="PTHR12829">
    <property type="entry name" value="N6-ADENOSINE-METHYLTRANSFERASE"/>
    <property type="match status" value="1"/>
</dbReference>
<evidence type="ECO:0000256" key="1">
    <source>
        <dbReference type="PROSITE-ProRule" id="PRU00489"/>
    </source>
</evidence>
<dbReference type="PROSITE" id="PS00092">
    <property type="entry name" value="N6_MTASE"/>
    <property type="match status" value="1"/>
</dbReference>
<name>A0A9N8KFW0_9PEZI</name>
<comment type="caution">
    <text evidence="2">The sequence shown here is derived from an EMBL/GenBank/DDBJ whole genome shotgun (WGS) entry which is preliminary data.</text>
</comment>